<gene>
    <name evidence="1" type="ORF">CBF31_01180</name>
</gene>
<accession>A0A430ABS3</accession>
<name>A0A430ABS3_9ENTE</name>
<proteinExistence type="predicted"/>
<evidence type="ECO:0000313" key="1">
    <source>
        <dbReference type="EMBL" id="RSU04660.1"/>
    </source>
</evidence>
<dbReference type="Proteomes" id="UP000287101">
    <property type="component" value="Unassembled WGS sequence"/>
</dbReference>
<protein>
    <submittedName>
        <fullName evidence="1">Uncharacterized protein</fullName>
    </submittedName>
</protein>
<reference evidence="1 2" key="1">
    <citation type="submission" date="2017-05" db="EMBL/GenBank/DDBJ databases">
        <title>Vagococcus spp. assemblies.</title>
        <authorList>
            <person name="Gulvik C.A."/>
        </authorList>
    </citation>
    <scope>NUCLEOTIDE SEQUENCE [LARGE SCALE GENOMIC DNA]</scope>
    <source>
        <strain evidence="1 2">CCUG 41755</strain>
    </source>
</reference>
<dbReference type="OrthoDB" id="2962756at2"/>
<evidence type="ECO:0000313" key="2">
    <source>
        <dbReference type="Proteomes" id="UP000287101"/>
    </source>
</evidence>
<comment type="caution">
    <text evidence="1">The sequence shown here is derived from an EMBL/GenBank/DDBJ whole genome shotgun (WGS) entry which is preliminary data.</text>
</comment>
<sequence>MVLEWLNYKLDGNKWEELCIEICRIYYKKDDFHEVPANYKGDGGIEGFTKSELGVVIQCYCPSDENRDNDSLYKAQRDKVTEDIDKIINNHEILKGLGVPKISKWIFMVPEYRDKRILQHCQVKQEMIIQAKIDNPDELSLISEDFKIIIRVAADYKTEIARLIRCGITDIKLDVPELDDCPIDWSEVDSEKSDNIIRKMKAVSPTINSNAERMKKLIDFEVKKYIQGKVTMEYFCNEYREIWEDIKKVESVFKRDVQEKCMMLDDNKMNLDLYHQLSDEFSQSLSSELDYLSESTINLIKQSIVASWLADCHMEFY</sequence>
<organism evidence="1 2">
    <name type="scientific">Vagococcus fessus</name>
    <dbReference type="NCBI Taxonomy" id="120370"/>
    <lineage>
        <taxon>Bacteria</taxon>
        <taxon>Bacillati</taxon>
        <taxon>Bacillota</taxon>
        <taxon>Bacilli</taxon>
        <taxon>Lactobacillales</taxon>
        <taxon>Enterococcaceae</taxon>
        <taxon>Vagococcus</taxon>
    </lineage>
</organism>
<keyword evidence="2" id="KW-1185">Reference proteome</keyword>
<dbReference type="EMBL" id="NGJY01000001">
    <property type="protein sequence ID" value="RSU04660.1"/>
    <property type="molecule type" value="Genomic_DNA"/>
</dbReference>
<dbReference type="RefSeq" id="WP_126830134.1">
    <property type="nucleotide sequence ID" value="NZ_NGJY01000001.1"/>
</dbReference>
<dbReference type="AlphaFoldDB" id="A0A430ABS3"/>